<evidence type="ECO:0000313" key="1">
    <source>
        <dbReference type="EMBL" id="KLK92115.1"/>
    </source>
</evidence>
<keyword evidence="2" id="KW-1185">Reference proteome</keyword>
<organism evidence="1 2">
    <name type="scientific">Microvirga vignae</name>
    <dbReference type="NCBI Taxonomy" id="1225564"/>
    <lineage>
        <taxon>Bacteria</taxon>
        <taxon>Pseudomonadati</taxon>
        <taxon>Pseudomonadota</taxon>
        <taxon>Alphaproteobacteria</taxon>
        <taxon>Hyphomicrobiales</taxon>
        <taxon>Methylobacteriaceae</taxon>
        <taxon>Microvirga</taxon>
    </lineage>
</organism>
<sequence>MTWVAGVDGCRAGWIAALMQVGHPASAKIVVASTLAAIADAPEQPAVIAVDMPIGLPEHTEGSGRIPEQLVRPLLGQRQSSVFAIPSRLAVYAADYGEACALALATSDPPRKVSRQGFGIFPKIREIDALLRARPDLMDKVFEVHPELAFWALNGGQALDQPKKVKGVPFEPGMRLRRALLDQSGLLPEALISSPPPRGAAADDLLDALAGLTVALDLATGGGQPFPDPPGRDAHGLPVAIWTLRRLS</sequence>
<dbReference type="STRING" id="1225564.AA309_17060"/>
<reference evidence="1 2" key="1">
    <citation type="submission" date="2015-05" db="EMBL/GenBank/DDBJ databases">
        <title>Draft genome sequence of Microvirga vignae strain BR3299, a novel nitrogen fixing bacteria isolated from Brazil semi-aired region.</title>
        <authorList>
            <person name="Zilli J.E."/>
            <person name="Passos S.R."/>
            <person name="Leite J."/>
            <person name="Baldani J.I."/>
            <person name="Xavier G.R."/>
            <person name="Rumjaneck N.G."/>
            <person name="Simoes-Araujo J.L."/>
        </authorList>
    </citation>
    <scope>NUCLEOTIDE SEQUENCE [LARGE SCALE GENOMIC DNA]</scope>
    <source>
        <strain evidence="1 2">BR3299</strain>
    </source>
</reference>
<dbReference type="EMBL" id="LCYG01000042">
    <property type="protein sequence ID" value="KLK92115.1"/>
    <property type="molecule type" value="Genomic_DNA"/>
</dbReference>
<protein>
    <recommendedName>
        <fullName evidence="3">NUDIX hydrolase</fullName>
    </recommendedName>
</protein>
<name>A0A0H1RA55_9HYPH</name>
<evidence type="ECO:0008006" key="3">
    <source>
        <dbReference type="Google" id="ProtNLM"/>
    </source>
</evidence>
<dbReference type="Pfam" id="PF04250">
    <property type="entry name" value="DUF429"/>
    <property type="match status" value="1"/>
</dbReference>
<comment type="caution">
    <text evidence="1">The sequence shown here is derived from an EMBL/GenBank/DDBJ whole genome shotgun (WGS) entry which is preliminary data.</text>
</comment>
<evidence type="ECO:0000313" key="2">
    <source>
        <dbReference type="Proteomes" id="UP000035489"/>
    </source>
</evidence>
<dbReference type="Proteomes" id="UP000035489">
    <property type="component" value="Unassembled WGS sequence"/>
</dbReference>
<dbReference type="AlphaFoldDB" id="A0A0H1RA55"/>
<dbReference type="PATRIC" id="fig|1225564.3.peg.4515"/>
<dbReference type="InterPro" id="IPR007362">
    <property type="entry name" value="DUF429"/>
</dbReference>
<dbReference type="RefSeq" id="WP_047190201.1">
    <property type="nucleotide sequence ID" value="NZ_LCYG01000042.1"/>
</dbReference>
<dbReference type="OrthoDB" id="9811476at2"/>
<gene>
    <name evidence="1" type="ORF">AA309_17060</name>
</gene>
<proteinExistence type="predicted"/>
<accession>A0A0H1RA55</accession>